<gene>
    <name evidence="3" type="ORF">CTI12_AA466430</name>
</gene>
<dbReference type="PANTHER" id="PTHR36036:SF1">
    <property type="entry name" value="PROLINE-RICH FAMILY PROTEIN"/>
    <property type="match status" value="1"/>
</dbReference>
<reference evidence="3 4" key="1">
    <citation type="journal article" date="2018" name="Mol. Plant">
        <title>The genome of Artemisia annua provides insight into the evolution of Asteraceae family and artemisinin biosynthesis.</title>
        <authorList>
            <person name="Shen Q."/>
            <person name="Zhang L."/>
            <person name="Liao Z."/>
            <person name="Wang S."/>
            <person name="Yan T."/>
            <person name="Shi P."/>
            <person name="Liu M."/>
            <person name="Fu X."/>
            <person name="Pan Q."/>
            <person name="Wang Y."/>
            <person name="Lv Z."/>
            <person name="Lu X."/>
            <person name="Zhang F."/>
            <person name="Jiang W."/>
            <person name="Ma Y."/>
            <person name="Chen M."/>
            <person name="Hao X."/>
            <person name="Li L."/>
            <person name="Tang Y."/>
            <person name="Lv G."/>
            <person name="Zhou Y."/>
            <person name="Sun X."/>
            <person name="Brodelius P.E."/>
            <person name="Rose J.K.C."/>
            <person name="Tang K."/>
        </authorList>
    </citation>
    <scope>NUCLEOTIDE SEQUENCE [LARGE SCALE GENOMIC DNA]</scope>
    <source>
        <strain evidence="4">cv. Huhao1</strain>
        <tissue evidence="3">Leaf</tissue>
    </source>
</reference>
<dbReference type="InterPro" id="IPR040277">
    <property type="entry name" value="Os04g0629400-like"/>
</dbReference>
<dbReference type="Proteomes" id="UP000245207">
    <property type="component" value="Unassembled WGS sequence"/>
</dbReference>
<accession>A0A2U1LQ57</accession>
<organism evidence="3 4">
    <name type="scientific">Artemisia annua</name>
    <name type="common">Sweet wormwood</name>
    <dbReference type="NCBI Taxonomy" id="35608"/>
    <lineage>
        <taxon>Eukaryota</taxon>
        <taxon>Viridiplantae</taxon>
        <taxon>Streptophyta</taxon>
        <taxon>Embryophyta</taxon>
        <taxon>Tracheophyta</taxon>
        <taxon>Spermatophyta</taxon>
        <taxon>Magnoliopsida</taxon>
        <taxon>eudicotyledons</taxon>
        <taxon>Gunneridae</taxon>
        <taxon>Pentapetalae</taxon>
        <taxon>asterids</taxon>
        <taxon>campanulids</taxon>
        <taxon>Asterales</taxon>
        <taxon>Asteraceae</taxon>
        <taxon>Asteroideae</taxon>
        <taxon>Anthemideae</taxon>
        <taxon>Artemisiinae</taxon>
        <taxon>Artemisia</taxon>
    </lineage>
</organism>
<feature type="region of interest" description="Disordered" evidence="1">
    <location>
        <begin position="331"/>
        <end position="462"/>
    </location>
</feature>
<feature type="region of interest" description="Disordered" evidence="1">
    <location>
        <begin position="258"/>
        <end position="278"/>
    </location>
</feature>
<sequence length="462" mass="50398">MVLDHECVVKLDLDNFVMGEVKDFSSINNLSVLLSNEGFQQVNLAYLGGLWVMIELASVKTKMRFMKHVGIASWFNQLCNAQPDFVSRERIVWIDIEGVPLHAWSRPTFTKIGSRWGEVIELEDDKEDCFARKRICIKTKHEDNILEKFKIIVRGKVFVLRAKELFIWSPTFIVNKDVEYCSEDESVKGAEENNADTSKQVNMDDDSDVDGVSETYFGDQVDSSGHDQPQNLSPKEKEISSDPFNLYDLLNKHGKDEAKSGLDSSIPFPPGFTPDNKEVQEAQGKATKIFIFIISVIAITGLVVGFGFIRHHTHPKSHQCSSGDDCLFSGYSPPTPPSAQLPFPSLPNPSNPSDQTTSPPSPPQPPETAQSPPAPPSENSQPPPAPENPQSPPAPPSETSVPPPPPPDTLVSSPPPPSDSSLLPPPPTPAISDQSPPPPDSEVTAPPPSPPVEVPPGPTNSS</sequence>
<protein>
    <submittedName>
        <fullName evidence="3">Uncharacterized protein</fullName>
    </submittedName>
</protein>
<feature type="region of interest" description="Disordered" evidence="1">
    <location>
        <begin position="186"/>
        <end position="239"/>
    </location>
</feature>
<name>A0A2U1LQ57_ARTAN</name>
<keyword evidence="2" id="KW-0812">Transmembrane</keyword>
<dbReference type="AlphaFoldDB" id="A0A2U1LQ57"/>
<keyword evidence="2" id="KW-1133">Transmembrane helix</keyword>
<feature type="compositionally biased region" description="Pro residues" evidence="1">
    <location>
        <begin position="333"/>
        <end position="350"/>
    </location>
</feature>
<dbReference type="OrthoDB" id="1436129at2759"/>
<evidence type="ECO:0000256" key="2">
    <source>
        <dbReference type="SAM" id="Phobius"/>
    </source>
</evidence>
<dbReference type="EMBL" id="PKPP01008268">
    <property type="protein sequence ID" value="PWA51143.1"/>
    <property type="molecule type" value="Genomic_DNA"/>
</dbReference>
<comment type="caution">
    <text evidence="3">The sequence shown here is derived from an EMBL/GenBank/DDBJ whole genome shotgun (WGS) entry which is preliminary data.</text>
</comment>
<feature type="transmembrane region" description="Helical" evidence="2">
    <location>
        <begin position="289"/>
        <end position="309"/>
    </location>
</feature>
<evidence type="ECO:0000256" key="1">
    <source>
        <dbReference type="SAM" id="MobiDB-lite"/>
    </source>
</evidence>
<evidence type="ECO:0000313" key="4">
    <source>
        <dbReference type="Proteomes" id="UP000245207"/>
    </source>
</evidence>
<keyword evidence="2" id="KW-0472">Membrane</keyword>
<keyword evidence="4" id="KW-1185">Reference proteome</keyword>
<evidence type="ECO:0000313" key="3">
    <source>
        <dbReference type="EMBL" id="PWA51143.1"/>
    </source>
</evidence>
<dbReference type="PANTHER" id="PTHR36036">
    <property type="entry name" value="PROLINE-RICH FAMILY PROTEIN"/>
    <property type="match status" value="1"/>
</dbReference>
<proteinExistence type="predicted"/>
<feature type="compositionally biased region" description="Pro residues" evidence="1">
    <location>
        <begin position="359"/>
        <end position="462"/>
    </location>
</feature>
<feature type="compositionally biased region" description="Polar residues" evidence="1">
    <location>
        <begin position="221"/>
        <end position="233"/>
    </location>
</feature>